<sequence length="117" mass="13158">MRGESGVLVLCRCAAPLLCNVSHSMLHTHRLSSTEPCSRYAEVDADSTVSFGVWAHALVFSFSLDGYSLYSFILSFFMRFICNFFRLHPSAMASERMYRARPRPDAPSLNLTILSVD</sequence>
<protein>
    <submittedName>
        <fullName evidence="1">Uncharacterized protein</fullName>
    </submittedName>
</protein>
<accession>A0A8H6I1K0</accession>
<gene>
    <name evidence="1" type="ORF">DFP72DRAFT_265066</name>
</gene>
<reference evidence="1 2" key="1">
    <citation type="submission" date="2020-07" db="EMBL/GenBank/DDBJ databases">
        <title>Comparative genomics of pyrophilous fungi reveals a link between fire events and developmental genes.</title>
        <authorList>
            <consortium name="DOE Joint Genome Institute"/>
            <person name="Steindorff A.S."/>
            <person name="Carver A."/>
            <person name="Calhoun S."/>
            <person name="Stillman K."/>
            <person name="Liu H."/>
            <person name="Lipzen A."/>
            <person name="Pangilinan J."/>
            <person name="Labutti K."/>
            <person name="Bruns T.D."/>
            <person name="Grigoriev I.V."/>
        </authorList>
    </citation>
    <scope>NUCLEOTIDE SEQUENCE [LARGE SCALE GENOMIC DNA]</scope>
    <source>
        <strain evidence="1 2">CBS 144469</strain>
    </source>
</reference>
<dbReference type="EMBL" id="JACGCI010000024">
    <property type="protein sequence ID" value="KAF6756984.1"/>
    <property type="molecule type" value="Genomic_DNA"/>
</dbReference>
<keyword evidence="2" id="KW-1185">Reference proteome</keyword>
<evidence type="ECO:0000313" key="1">
    <source>
        <dbReference type="EMBL" id="KAF6756984.1"/>
    </source>
</evidence>
<name>A0A8H6I1K0_9AGAR</name>
<organism evidence="1 2">
    <name type="scientific">Ephemerocybe angulata</name>
    <dbReference type="NCBI Taxonomy" id="980116"/>
    <lineage>
        <taxon>Eukaryota</taxon>
        <taxon>Fungi</taxon>
        <taxon>Dikarya</taxon>
        <taxon>Basidiomycota</taxon>
        <taxon>Agaricomycotina</taxon>
        <taxon>Agaricomycetes</taxon>
        <taxon>Agaricomycetidae</taxon>
        <taxon>Agaricales</taxon>
        <taxon>Agaricineae</taxon>
        <taxon>Psathyrellaceae</taxon>
        <taxon>Ephemerocybe</taxon>
    </lineage>
</organism>
<comment type="caution">
    <text evidence="1">The sequence shown here is derived from an EMBL/GenBank/DDBJ whole genome shotgun (WGS) entry which is preliminary data.</text>
</comment>
<evidence type="ECO:0000313" key="2">
    <source>
        <dbReference type="Proteomes" id="UP000521943"/>
    </source>
</evidence>
<proteinExistence type="predicted"/>
<dbReference type="AlphaFoldDB" id="A0A8H6I1K0"/>
<dbReference type="Proteomes" id="UP000521943">
    <property type="component" value="Unassembled WGS sequence"/>
</dbReference>